<sequence length="253" mass="27395">MTGREAFQPQAVCDANGRRWRVEGNGWSMQPEGVLTADQAEAICRATALALAAPDGVRTKSPEIGKLAHHAGGLELAAMVLKKLDKPGSAQSCEKAAAYFRSMIEAIYAAIPAGYRLIPAEMPPTVIERMASNLSDEFGPDFVAANKAFALAVYAEAFASGIRPVAPEAQGAPIVCDVLTMRLSDGRADYFTRIRCGDRDMTIFKFGERYKAQYSADEFAWLLGLRPDKPNLMAYDEESHPDEPASTSSVQEA</sequence>
<dbReference type="RefSeq" id="WP_012454625.1">
    <property type="nucleotide sequence ID" value="NC_010725.1"/>
</dbReference>
<protein>
    <submittedName>
        <fullName evidence="2">Uncharacterized protein</fullName>
    </submittedName>
</protein>
<dbReference type="EMBL" id="CP001029">
    <property type="protein sequence ID" value="ACB80903.1"/>
    <property type="molecule type" value="Genomic_DNA"/>
</dbReference>
<dbReference type="STRING" id="441620.Mpop_2748"/>
<accession>B1ZD34</accession>
<dbReference type="OrthoDB" id="7361160at2"/>
<dbReference type="AlphaFoldDB" id="B1ZD34"/>
<dbReference type="KEGG" id="mpo:Mpop_2748"/>
<reference evidence="2" key="1">
    <citation type="submission" date="2008-04" db="EMBL/GenBank/DDBJ databases">
        <title>Complete sequence of chromosome of Methylobacterium populi BJ001.</title>
        <authorList>
            <consortium name="US DOE Joint Genome Institute"/>
            <person name="Copeland A."/>
            <person name="Lucas S."/>
            <person name="Lapidus A."/>
            <person name="Glavina del Rio T."/>
            <person name="Dalin E."/>
            <person name="Tice H."/>
            <person name="Bruce D."/>
            <person name="Goodwin L."/>
            <person name="Pitluck S."/>
            <person name="Chertkov O."/>
            <person name="Brettin T."/>
            <person name="Detter J.C."/>
            <person name="Han C."/>
            <person name="Kuske C.R."/>
            <person name="Schmutz J."/>
            <person name="Larimer F."/>
            <person name="Land M."/>
            <person name="Hauser L."/>
            <person name="Kyrpides N."/>
            <person name="Mikhailova N."/>
            <person name="Marx C."/>
            <person name="Richardson P."/>
        </authorList>
    </citation>
    <scope>NUCLEOTIDE SEQUENCE [LARGE SCALE GENOMIC DNA]</scope>
    <source>
        <strain evidence="2">BJ001</strain>
    </source>
</reference>
<dbReference type="HOGENOM" id="CLU_1097575_0_0_5"/>
<dbReference type="Proteomes" id="UP000007136">
    <property type="component" value="Chromosome"/>
</dbReference>
<feature type="region of interest" description="Disordered" evidence="1">
    <location>
        <begin position="232"/>
        <end position="253"/>
    </location>
</feature>
<proteinExistence type="predicted"/>
<organism evidence="2 3">
    <name type="scientific">Methylorubrum populi (strain ATCC BAA-705 / NCIMB 13946 / BJ001)</name>
    <name type="common">Methylobacterium populi</name>
    <dbReference type="NCBI Taxonomy" id="441620"/>
    <lineage>
        <taxon>Bacteria</taxon>
        <taxon>Pseudomonadati</taxon>
        <taxon>Pseudomonadota</taxon>
        <taxon>Alphaproteobacteria</taxon>
        <taxon>Hyphomicrobiales</taxon>
        <taxon>Methylobacteriaceae</taxon>
        <taxon>Methylorubrum</taxon>
    </lineage>
</organism>
<evidence type="ECO:0000313" key="3">
    <source>
        <dbReference type="Proteomes" id="UP000007136"/>
    </source>
</evidence>
<evidence type="ECO:0000256" key="1">
    <source>
        <dbReference type="SAM" id="MobiDB-lite"/>
    </source>
</evidence>
<name>B1ZD34_METPB</name>
<evidence type="ECO:0000313" key="2">
    <source>
        <dbReference type="EMBL" id="ACB80903.1"/>
    </source>
</evidence>
<gene>
    <name evidence="2" type="ordered locus">Mpop_2748</name>
</gene>